<evidence type="ECO:0008006" key="4">
    <source>
        <dbReference type="Google" id="ProtNLM"/>
    </source>
</evidence>
<keyword evidence="1" id="KW-0732">Signal</keyword>
<dbReference type="Proteomes" id="UP001168128">
    <property type="component" value="Unassembled WGS sequence"/>
</dbReference>
<dbReference type="PROSITE" id="PS51257">
    <property type="entry name" value="PROKAR_LIPOPROTEIN"/>
    <property type="match status" value="1"/>
</dbReference>
<evidence type="ECO:0000256" key="1">
    <source>
        <dbReference type="SAM" id="SignalP"/>
    </source>
</evidence>
<dbReference type="EMBL" id="JAULSJ010000015">
    <property type="protein sequence ID" value="MDO3425491.1"/>
    <property type="molecule type" value="Genomic_DNA"/>
</dbReference>
<feature type="signal peptide" evidence="1">
    <location>
        <begin position="1"/>
        <end position="25"/>
    </location>
</feature>
<accession>A0ABT8U347</accession>
<protein>
    <recommendedName>
        <fullName evidence="4">Fibrobacter succinogenes major paralogous domain-containing protein</fullName>
    </recommendedName>
</protein>
<comment type="caution">
    <text evidence="2">The sequence shown here is derived from an EMBL/GenBank/DDBJ whole genome shotgun (WGS) entry which is preliminary data.</text>
</comment>
<keyword evidence="3" id="KW-1185">Reference proteome</keyword>
<evidence type="ECO:0000313" key="2">
    <source>
        <dbReference type="EMBL" id="MDO3425491.1"/>
    </source>
</evidence>
<feature type="chain" id="PRO_5046823858" description="Fibrobacter succinogenes major paralogous domain-containing protein" evidence="1">
    <location>
        <begin position="26"/>
        <end position="682"/>
    </location>
</feature>
<name>A0ABT8U347_9FLAO</name>
<organism evidence="2 3">
    <name type="scientific">Chryseobacterium urinae</name>
    <dbReference type="NCBI Taxonomy" id="3058400"/>
    <lineage>
        <taxon>Bacteria</taxon>
        <taxon>Pseudomonadati</taxon>
        <taxon>Bacteroidota</taxon>
        <taxon>Flavobacteriia</taxon>
        <taxon>Flavobacteriales</taxon>
        <taxon>Weeksellaceae</taxon>
        <taxon>Chryseobacterium group</taxon>
        <taxon>Chryseobacterium</taxon>
    </lineage>
</organism>
<reference evidence="2" key="1">
    <citation type="submission" date="2023-07" db="EMBL/GenBank/DDBJ databases">
        <title>AMR profile of multidrug- resistance Chryseobacterium gambrini related strain.</title>
        <authorList>
            <person name="Kirdat K."/>
            <person name="Bhatt A."/>
            <person name="Kuyare S."/>
            <person name="Yadav A."/>
        </authorList>
    </citation>
    <scope>NUCLEOTIDE SEQUENCE</scope>
    <source>
        <strain evidence="2">APV-1</strain>
    </source>
</reference>
<dbReference type="RefSeq" id="WP_302716174.1">
    <property type="nucleotide sequence ID" value="NZ_JAULSJ010000015.1"/>
</dbReference>
<sequence>MKKLLQTKLLFALFFGVLTFLSSCRKEDFENEEPVPEVKKLQIMGNVEIPDNIPSNKIGTLEILSGTSNHLVSSTPPTLNNKTTTKYCIVETQPNTIQIHSITNNEQPFMYGYSLNAKAGDEIKFNVESTAVTLLLMSPYLLVSEPLEAQALIDKIKSAPTFNEFKNSIGDILISGSLNNQSPNIDLNTIPKYKIVVTEVLNSLNPNYNITQNGMQIIENSKVGNELKFKIRNYKKRYSTVYAEKYKNGQLVDTNIKIENGNYETHQLIDSGEFDWVKAWKQIFTLNLQDQITKDSEYFFVNTEDADKIFIKCYGLGLKNGSFPSINSKEYKRGLEAVVHTAVFDIIKPAMSMVEGFKEWGSLADLRGRPNNDPTKKLILKFLSSLENDSGFYNDIATAAINNDKKEIYKIYYNKTIEFILDDSNAKLYLDIMKKNSSDEKIVNAFKKSLKAFFKVKAAGEITGTAVNLGEAVAATFTTEWTTEFIMNTDGTASLTDTFNNNYKTVNLGNRWWSAENWKGTFNGTQDFAGWYGSNAISNLYSPIYGDYISGKMIRDNIAGVKIPQGWNLPTKDDFDNLLSGLGTSAFQTLTNQAGFNAKPYGYIYFQGYFGGATPNYPDLNNKAIFASRTTFVNAQGKTYMYCLVINHNTQTVNVEPYEIDFYSPSGYGWIESYFNLRVIKS</sequence>
<gene>
    <name evidence="2" type="ORF">QWT87_11370</name>
</gene>
<proteinExistence type="predicted"/>
<evidence type="ECO:0000313" key="3">
    <source>
        <dbReference type="Proteomes" id="UP001168128"/>
    </source>
</evidence>